<accession>A0AAN9LV86</accession>
<dbReference type="Proteomes" id="UP001374584">
    <property type="component" value="Unassembled WGS sequence"/>
</dbReference>
<gene>
    <name evidence="2" type="ORF">VNO80_25398</name>
</gene>
<evidence type="ECO:0000256" key="1">
    <source>
        <dbReference type="SAM" id="MobiDB-lite"/>
    </source>
</evidence>
<feature type="region of interest" description="Disordered" evidence="1">
    <location>
        <begin position="57"/>
        <end position="175"/>
    </location>
</feature>
<feature type="compositionally biased region" description="Pro residues" evidence="1">
    <location>
        <begin position="90"/>
        <end position="103"/>
    </location>
</feature>
<sequence length="280" mass="30401">MVPLAHLDHYSSYTLDSLHAPLAHISLITLRTPLFILPTALQQFTTTLHYRTPTTATTAAAAPAPTAIQPPLTTASTHSNHRAQAVHNHPAPPHQPSQPPPAPLHRVAIQPSPSTPATPHSTVRISTPAPPIARLYPAACNRPGQTTGPTPPSPANRHTETQQRPSPPAPTSKANTAAYTVRILHTSSAVPASLRRRQRPCTQVQPSRTPPLRHCHVVSHRSHSCTANRSPLRRCRRRPRSASSTNRRRAAPPHFCHANRATTPISTTTHAPNFMRGRPT</sequence>
<evidence type="ECO:0000313" key="2">
    <source>
        <dbReference type="EMBL" id="KAK7342446.1"/>
    </source>
</evidence>
<proteinExistence type="predicted"/>
<feature type="region of interest" description="Disordered" evidence="1">
    <location>
        <begin position="229"/>
        <end position="280"/>
    </location>
</feature>
<protein>
    <submittedName>
        <fullName evidence="2">Uncharacterized protein</fullName>
    </submittedName>
</protein>
<name>A0AAN9LV86_PHACN</name>
<feature type="compositionally biased region" description="Polar residues" evidence="1">
    <location>
        <begin position="260"/>
        <end position="271"/>
    </location>
</feature>
<dbReference type="AlphaFoldDB" id="A0AAN9LV86"/>
<feature type="compositionally biased region" description="Low complexity" evidence="1">
    <location>
        <begin position="57"/>
        <end position="75"/>
    </location>
</feature>
<comment type="caution">
    <text evidence="2">The sequence shown here is derived from an EMBL/GenBank/DDBJ whole genome shotgun (WGS) entry which is preliminary data.</text>
</comment>
<evidence type="ECO:0000313" key="3">
    <source>
        <dbReference type="Proteomes" id="UP001374584"/>
    </source>
</evidence>
<feature type="compositionally biased region" description="Low complexity" evidence="1">
    <location>
        <begin position="111"/>
        <end position="122"/>
    </location>
</feature>
<reference evidence="2 3" key="1">
    <citation type="submission" date="2024-01" db="EMBL/GenBank/DDBJ databases">
        <title>The genomes of 5 underutilized Papilionoideae crops provide insights into root nodulation and disease resistanc.</title>
        <authorList>
            <person name="Jiang F."/>
        </authorList>
    </citation>
    <scope>NUCLEOTIDE SEQUENCE [LARGE SCALE GENOMIC DNA]</scope>
    <source>
        <strain evidence="2">JINMINGXINNONG_FW02</strain>
        <tissue evidence="2">Leaves</tissue>
    </source>
</reference>
<organism evidence="2 3">
    <name type="scientific">Phaseolus coccineus</name>
    <name type="common">Scarlet runner bean</name>
    <name type="synonym">Phaseolus multiflorus</name>
    <dbReference type="NCBI Taxonomy" id="3886"/>
    <lineage>
        <taxon>Eukaryota</taxon>
        <taxon>Viridiplantae</taxon>
        <taxon>Streptophyta</taxon>
        <taxon>Embryophyta</taxon>
        <taxon>Tracheophyta</taxon>
        <taxon>Spermatophyta</taxon>
        <taxon>Magnoliopsida</taxon>
        <taxon>eudicotyledons</taxon>
        <taxon>Gunneridae</taxon>
        <taxon>Pentapetalae</taxon>
        <taxon>rosids</taxon>
        <taxon>fabids</taxon>
        <taxon>Fabales</taxon>
        <taxon>Fabaceae</taxon>
        <taxon>Papilionoideae</taxon>
        <taxon>50 kb inversion clade</taxon>
        <taxon>NPAAA clade</taxon>
        <taxon>indigoferoid/millettioid clade</taxon>
        <taxon>Phaseoleae</taxon>
        <taxon>Phaseolus</taxon>
    </lineage>
</organism>
<feature type="region of interest" description="Disordered" evidence="1">
    <location>
        <begin position="192"/>
        <end position="212"/>
    </location>
</feature>
<feature type="compositionally biased region" description="Basic residues" evidence="1">
    <location>
        <begin position="231"/>
        <end position="251"/>
    </location>
</feature>
<dbReference type="EMBL" id="JAYMYR010000009">
    <property type="protein sequence ID" value="KAK7342446.1"/>
    <property type="molecule type" value="Genomic_DNA"/>
</dbReference>
<keyword evidence="3" id="KW-1185">Reference proteome</keyword>